<keyword evidence="3" id="KW-1185">Reference proteome</keyword>
<name>A0A1U7HHM8_9CHRO</name>
<dbReference type="STRING" id="247279.NIES1031_18485"/>
<dbReference type="Gene3D" id="3.40.630.30">
    <property type="match status" value="2"/>
</dbReference>
<accession>A0A1U7HHM8</accession>
<dbReference type="Gene3D" id="3.30.1050.10">
    <property type="entry name" value="SCP2 sterol-binding domain"/>
    <property type="match status" value="1"/>
</dbReference>
<dbReference type="EMBL" id="MRCC01000017">
    <property type="protein sequence ID" value="OKH23096.1"/>
    <property type="molecule type" value="Genomic_DNA"/>
</dbReference>
<dbReference type="AlphaFoldDB" id="A0A1U7HHM8"/>
<reference evidence="2 3" key="1">
    <citation type="submission" date="2016-11" db="EMBL/GenBank/DDBJ databases">
        <title>Draft Genome Sequences of Nine Cyanobacterial Strains from Diverse Habitats.</title>
        <authorList>
            <person name="Zhu T."/>
            <person name="Hou S."/>
            <person name="Lu X."/>
            <person name="Hess W.R."/>
        </authorList>
    </citation>
    <scope>NUCLEOTIDE SEQUENCE [LARGE SCALE GENOMIC DNA]</scope>
    <source>
        <strain evidence="2 3">5.2 s.c.1</strain>
    </source>
</reference>
<dbReference type="PANTHER" id="PTHR37817">
    <property type="entry name" value="N-ACETYLTRANSFERASE EIS"/>
    <property type="match status" value="1"/>
</dbReference>
<dbReference type="Proteomes" id="UP000185984">
    <property type="component" value="Unassembled WGS sequence"/>
</dbReference>
<dbReference type="SUPFAM" id="SSF55718">
    <property type="entry name" value="SCP-like"/>
    <property type="match status" value="1"/>
</dbReference>
<gene>
    <name evidence="2" type="ORF">NIES1031_18485</name>
</gene>
<dbReference type="Pfam" id="PF13530">
    <property type="entry name" value="SCP2_2"/>
    <property type="match status" value="1"/>
</dbReference>
<dbReference type="InterPro" id="IPR016181">
    <property type="entry name" value="Acyl_CoA_acyltransferase"/>
</dbReference>
<evidence type="ECO:0000313" key="3">
    <source>
        <dbReference type="Proteomes" id="UP000185984"/>
    </source>
</evidence>
<feature type="domain" description="N-acetyltransferase" evidence="1">
    <location>
        <begin position="7"/>
        <end position="150"/>
    </location>
</feature>
<dbReference type="PANTHER" id="PTHR37817:SF1">
    <property type="entry name" value="N-ACETYLTRANSFERASE EIS"/>
    <property type="match status" value="1"/>
</dbReference>
<organism evidence="2 3">
    <name type="scientific">Chroogloeocystis siderophila 5.2 s.c.1</name>
    <dbReference type="NCBI Taxonomy" id="247279"/>
    <lineage>
        <taxon>Bacteria</taxon>
        <taxon>Bacillati</taxon>
        <taxon>Cyanobacteriota</taxon>
        <taxon>Cyanophyceae</taxon>
        <taxon>Oscillatoriophycideae</taxon>
        <taxon>Chroococcales</taxon>
        <taxon>Chroococcaceae</taxon>
        <taxon>Chroogloeocystis</taxon>
    </lineage>
</organism>
<dbReference type="CDD" id="cd04301">
    <property type="entry name" value="NAT_SF"/>
    <property type="match status" value="1"/>
</dbReference>
<dbReference type="InterPro" id="IPR051554">
    <property type="entry name" value="Acetyltransferase_Eis"/>
</dbReference>
<dbReference type="InterPro" id="IPR000182">
    <property type="entry name" value="GNAT_dom"/>
</dbReference>
<dbReference type="SUPFAM" id="SSF55729">
    <property type="entry name" value="Acyl-CoA N-acyltransferases (Nat)"/>
    <property type="match status" value="1"/>
</dbReference>
<dbReference type="RefSeq" id="WP_073550962.1">
    <property type="nucleotide sequence ID" value="NZ_CAWMVK010000009.1"/>
</dbReference>
<dbReference type="Pfam" id="PF13527">
    <property type="entry name" value="Acetyltransf_9"/>
    <property type="match status" value="1"/>
</dbReference>
<proteinExistence type="predicted"/>
<evidence type="ECO:0000313" key="2">
    <source>
        <dbReference type="EMBL" id="OKH23096.1"/>
    </source>
</evidence>
<sequence>MTSQFEYDIISNAEDEQRLGKILQQCFNSPPDSIKTYLQRVGRENFRSIRHSNQIIGGLVILPQGQWFGAECVPMGGIQAVGIAPEYRGSGAALELMQQTVKELYAQGIAISTLYPATQRLYRQAGYEQGGSLCTWEMPTQSIMMRDRTLPMQAVALDCHKFYNLHQQQAKSTNGYLQSHQSIWQEIVELSTYAYLIGDRPEGYLLFKQQEVNNSSCLVIRDLVLLTAGAVQRFWTFISDHRSQVEKVRWRASPNNFLTLVLPEQTAKLANLEHWMVRIVDVMKALEKRGYPQELITELHLEVRDDLIVENNDKFILKVAQGRGEVVRGGKGELKLDVRGLSPLYTGLFTPQQLQLVGWLEATETALSIATQIFVSSSPWMSDFF</sequence>
<dbReference type="Pfam" id="PF17668">
    <property type="entry name" value="Acetyltransf_17"/>
    <property type="match status" value="1"/>
</dbReference>
<comment type="caution">
    <text evidence="2">The sequence shown here is derived from an EMBL/GenBank/DDBJ whole genome shotgun (WGS) entry which is preliminary data.</text>
</comment>
<dbReference type="InterPro" id="IPR036527">
    <property type="entry name" value="SCP2_sterol-bd_dom_sf"/>
</dbReference>
<dbReference type="GO" id="GO:0030649">
    <property type="term" value="P:aminoglycoside antibiotic catabolic process"/>
    <property type="evidence" value="ECO:0007669"/>
    <property type="project" value="TreeGrafter"/>
</dbReference>
<dbReference type="InterPro" id="IPR041380">
    <property type="entry name" value="Acetyltransf_17"/>
</dbReference>
<dbReference type="GO" id="GO:0034069">
    <property type="term" value="F:aminoglycoside N-acetyltransferase activity"/>
    <property type="evidence" value="ECO:0007669"/>
    <property type="project" value="TreeGrafter"/>
</dbReference>
<evidence type="ECO:0000259" key="1">
    <source>
        <dbReference type="PROSITE" id="PS51186"/>
    </source>
</evidence>
<keyword evidence="2" id="KW-0808">Transferase</keyword>
<dbReference type="InterPro" id="IPR025559">
    <property type="entry name" value="Eis_dom"/>
</dbReference>
<protein>
    <submittedName>
        <fullName evidence="2">GNAT family N-acetyltransferase</fullName>
    </submittedName>
</protein>
<dbReference type="PROSITE" id="PS51186">
    <property type="entry name" value="GNAT"/>
    <property type="match status" value="1"/>
</dbReference>
<dbReference type="OrthoDB" id="3498897at2"/>